<feature type="region of interest" description="Disordered" evidence="1">
    <location>
        <begin position="18"/>
        <end position="69"/>
    </location>
</feature>
<accession>A0AAE8JVT8</accession>
<evidence type="ECO:0000313" key="2">
    <source>
        <dbReference type="EMBL" id="RNL00063.1"/>
    </source>
</evidence>
<evidence type="ECO:0000256" key="1">
    <source>
        <dbReference type="SAM" id="MobiDB-lite"/>
    </source>
</evidence>
<sequence>MDAAKGLTSTYLQRVPRWCSGKDPAAKPQRQRSRSPPHSWQITHIQNQRVISAARQCRRSERAKAPHET</sequence>
<gene>
    <name evidence="2" type="ORF">C9386_15395</name>
</gene>
<dbReference type="KEGG" id="xva:C7V42_17385"/>
<dbReference type="AlphaFoldDB" id="A0AAE8JVT8"/>
<name>A0AAE8JVT8_XANVA</name>
<proteinExistence type="predicted"/>
<dbReference type="Proteomes" id="UP000284283">
    <property type="component" value="Unassembled WGS sequence"/>
</dbReference>
<reference evidence="2 3" key="1">
    <citation type="submission" date="2018-03" db="EMBL/GenBank/DDBJ databases">
        <authorList>
            <person name="Wu G."/>
        </authorList>
    </citation>
    <scope>NUCLEOTIDE SEQUENCE [LARGE SCALE GENOMIC DNA]</scope>
    <source>
        <strain evidence="2 3">SAM-118</strain>
    </source>
</reference>
<feature type="compositionally biased region" description="Polar residues" evidence="1">
    <location>
        <begin position="36"/>
        <end position="50"/>
    </location>
</feature>
<feature type="compositionally biased region" description="Basic and acidic residues" evidence="1">
    <location>
        <begin position="58"/>
        <end position="69"/>
    </location>
</feature>
<organism evidence="2 3">
    <name type="scientific">Xanthomonas vasicola pv. vasculorum</name>
    <dbReference type="NCBI Taxonomy" id="325776"/>
    <lineage>
        <taxon>Bacteria</taxon>
        <taxon>Pseudomonadati</taxon>
        <taxon>Pseudomonadota</taxon>
        <taxon>Gammaproteobacteria</taxon>
        <taxon>Lysobacterales</taxon>
        <taxon>Lysobacteraceae</taxon>
        <taxon>Xanthomonas</taxon>
    </lineage>
</organism>
<comment type="caution">
    <text evidence="2">The sequence shown here is derived from an EMBL/GenBank/DDBJ whole genome shotgun (WGS) entry which is preliminary data.</text>
</comment>
<dbReference type="EMBL" id="PYTT01000127">
    <property type="protein sequence ID" value="RNL00063.1"/>
    <property type="molecule type" value="Genomic_DNA"/>
</dbReference>
<evidence type="ECO:0000313" key="3">
    <source>
        <dbReference type="Proteomes" id="UP000284283"/>
    </source>
</evidence>
<protein>
    <submittedName>
        <fullName evidence="2">Uncharacterized protein</fullName>
    </submittedName>
</protein>